<protein>
    <submittedName>
        <fullName evidence="1">DUF4254 domain-containing protein</fullName>
    </submittedName>
</protein>
<gene>
    <name evidence="1" type="ORF">E4O92_17325</name>
</gene>
<accession>A0A4Y9SXE0</accession>
<sequence>MPSSLDALSIMRFHDGELRLPAWPVMQRAARLPGVWHWIDANHRYNCLLWREEDKARRVDVAASEIAASKRLIDQYNQQRNDAVEAIDETILTALEDVPRAPDARMSSETAGAMIDRLSILSLKIHHMREQTRRVDVDEAHVEACDAKLQRLVVQRHDLANCFDELMGEVRIGRAYFKVYRQFKMYNDPALNPYLRKRMAAGHGPANPASGKGA</sequence>
<organism evidence="1 2">
    <name type="scientific">Massilia horti</name>
    <dbReference type="NCBI Taxonomy" id="2562153"/>
    <lineage>
        <taxon>Bacteria</taxon>
        <taxon>Pseudomonadati</taxon>
        <taxon>Pseudomonadota</taxon>
        <taxon>Betaproteobacteria</taxon>
        <taxon>Burkholderiales</taxon>
        <taxon>Oxalobacteraceae</taxon>
        <taxon>Telluria group</taxon>
        <taxon>Massilia</taxon>
    </lineage>
</organism>
<keyword evidence="2" id="KW-1185">Reference proteome</keyword>
<dbReference type="EMBL" id="SPUM01000113">
    <property type="protein sequence ID" value="TFW30207.1"/>
    <property type="molecule type" value="Genomic_DNA"/>
</dbReference>
<reference evidence="1 2" key="1">
    <citation type="submission" date="2019-03" db="EMBL/GenBank/DDBJ databases">
        <title>Draft genome of Massilia hortus sp. nov., a novel bacterial species of the Oxalobacteraceae family.</title>
        <authorList>
            <person name="Peta V."/>
            <person name="Raths R."/>
            <person name="Bucking H."/>
        </authorList>
    </citation>
    <scope>NUCLEOTIDE SEQUENCE [LARGE SCALE GENOMIC DNA]</scope>
    <source>
        <strain evidence="1 2">ONC3</strain>
    </source>
</reference>
<comment type="caution">
    <text evidence="1">The sequence shown here is derived from an EMBL/GenBank/DDBJ whole genome shotgun (WGS) entry which is preliminary data.</text>
</comment>
<dbReference type="RefSeq" id="WP_135190909.1">
    <property type="nucleotide sequence ID" value="NZ_SPUM01000113.1"/>
</dbReference>
<dbReference type="Proteomes" id="UP000297258">
    <property type="component" value="Unassembled WGS sequence"/>
</dbReference>
<name>A0A4Y9SXE0_9BURK</name>
<evidence type="ECO:0000313" key="1">
    <source>
        <dbReference type="EMBL" id="TFW30207.1"/>
    </source>
</evidence>
<evidence type="ECO:0000313" key="2">
    <source>
        <dbReference type="Proteomes" id="UP000297258"/>
    </source>
</evidence>
<dbReference type="InterPro" id="IPR025350">
    <property type="entry name" value="DUF4254"/>
</dbReference>
<proteinExistence type="predicted"/>
<dbReference type="OrthoDB" id="9805817at2"/>
<dbReference type="AlphaFoldDB" id="A0A4Y9SXE0"/>
<dbReference type="Pfam" id="PF14063">
    <property type="entry name" value="DUF4254"/>
    <property type="match status" value="1"/>
</dbReference>